<proteinExistence type="predicted"/>
<organism evidence="1 2">
    <name type="scientific">Erwinia papayae</name>
    <dbReference type="NCBI Taxonomy" id="206499"/>
    <lineage>
        <taxon>Bacteria</taxon>
        <taxon>Pseudomonadati</taxon>
        <taxon>Pseudomonadota</taxon>
        <taxon>Gammaproteobacteria</taxon>
        <taxon>Enterobacterales</taxon>
        <taxon>Erwiniaceae</taxon>
        <taxon>Erwinia</taxon>
    </lineage>
</organism>
<dbReference type="RefSeq" id="WP_367167829.1">
    <property type="nucleotide sequence ID" value="NZ_JBFKZN010000006.1"/>
</dbReference>
<accession>A0ABV3N3E7</accession>
<gene>
    <name evidence="1" type="ORF">ABW286_14000</name>
</gene>
<evidence type="ECO:0000313" key="2">
    <source>
        <dbReference type="Proteomes" id="UP001554567"/>
    </source>
</evidence>
<protein>
    <submittedName>
        <fullName evidence="1">Uncharacterized protein</fullName>
    </submittedName>
</protein>
<sequence>MSHEEPTDLQILQCRVGSAELLLTLVCQHLTDSQKHEIENSLNEKIKQWKGKKILEDIFEGAKNILNNKL</sequence>
<name>A0ABV3N3E7_9GAMM</name>
<evidence type="ECO:0000313" key="1">
    <source>
        <dbReference type="EMBL" id="MEW5290283.1"/>
    </source>
</evidence>
<keyword evidence="2" id="KW-1185">Reference proteome</keyword>
<dbReference type="EMBL" id="JBFKZN010000006">
    <property type="protein sequence ID" value="MEW5290283.1"/>
    <property type="molecule type" value="Genomic_DNA"/>
</dbReference>
<dbReference type="Proteomes" id="UP001554567">
    <property type="component" value="Unassembled WGS sequence"/>
</dbReference>
<comment type="caution">
    <text evidence="1">The sequence shown here is derived from an EMBL/GenBank/DDBJ whole genome shotgun (WGS) entry which is preliminary data.</text>
</comment>
<reference evidence="1 2" key="1">
    <citation type="submission" date="2024-07" db="EMBL/GenBank/DDBJ databases">
        <authorList>
            <person name="Dulla G.F.J."/>
            <person name="Delorm J.G."/>
        </authorList>
    </citation>
    <scope>NUCLEOTIDE SEQUENCE [LARGE SCALE GENOMIC DNA]</scope>
    <source>
        <strain evidence="1 2">JGD 233</strain>
    </source>
</reference>